<evidence type="ECO:0000256" key="1">
    <source>
        <dbReference type="ARBA" id="ARBA00022491"/>
    </source>
</evidence>
<keyword evidence="1" id="KW-0678">Repressor</keyword>
<dbReference type="Gene3D" id="1.10.10.10">
    <property type="entry name" value="Winged helix-like DNA-binding domain superfamily/Winged helix DNA-binding domain"/>
    <property type="match status" value="1"/>
</dbReference>
<sequence length="384" mass="43446">MPLYLTIQEYFKQKIISKELLPNDRIPTEKELMKQFNVSRITVAKALSLLAEEGWIHRIPGRGSFVAETVPVLHDDVPGQHDPVSPLESVRNQSLIGLIIPHIDSFFAIRLLRGIEQVLKKNGYSFVIMVTYNSREEEQKAIRELISKGVAGLLIFTGDQEIYNDELLTLKVKRFPFVLVDRYLPGVETHYIGSDNKSSAREAVSYLWELGHRDIAICSNTQLPTVTVNDRIDGYMEELKNRGVMINPALMLTDIEVDAAEEINQDHPLYRYIKARSATAYLAMHAMLGVHITRIAKHIGLRIPEDISIVTYDNPFPRFGDDLDSFTHIAQSEQQIGTEAARVLIELLQKGDRAQGYRKIIVPPKLVPGKSTGSLELHQQGIDR</sequence>
<dbReference type="Proteomes" id="UP000612456">
    <property type="component" value="Unassembled WGS sequence"/>
</dbReference>
<keyword evidence="7" id="KW-1185">Reference proteome</keyword>
<dbReference type="InterPro" id="IPR000524">
    <property type="entry name" value="Tscrpt_reg_HTH_GntR"/>
</dbReference>
<evidence type="ECO:0000256" key="3">
    <source>
        <dbReference type="ARBA" id="ARBA00023125"/>
    </source>
</evidence>
<keyword evidence="3" id="KW-0238">DNA-binding</keyword>
<evidence type="ECO:0000313" key="6">
    <source>
        <dbReference type="EMBL" id="GGD85889.1"/>
    </source>
</evidence>
<comment type="caution">
    <text evidence="6">The sequence shown here is derived from an EMBL/GenBank/DDBJ whole genome shotgun (WGS) entry which is preliminary data.</text>
</comment>
<organism evidence="6 7">
    <name type="scientific">Paenibacillus nasutitermitis</name>
    <dbReference type="NCBI Taxonomy" id="1652958"/>
    <lineage>
        <taxon>Bacteria</taxon>
        <taxon>Bacillati</taxon>
        <taxon>Bacillota</taxon>
        <taxon>Bacilli</taxon>
        <taxon>Bacillales</taxon>
        <taxon>Paenibacillaceae</taxon>
        <taxon>Paenibacillus</taxon>
    </lineage>
</organism>
<dbReference type="GO" id="GO:0000976">
    <property type="term" value="F:transcription cis-regulatory region binding"/>
    <property type="evidence" value="ECO:0007669"/>
    <property type="project" value="TreeGrafter"/>
</dbReference>
<dbReference type="InterPro" id="IPR036390">
    <property type="entry name" value="WH_DNA-bd_sf"/>
</dbReference>
<accession>A0A916ZB81</accession>
<dbReference type="SUPFAM" id="SSF46785">
    <property type="entry name" value="Winged helix' DNA-binding domain"/>
    <property type="match status" value="1"/>
</dbReference>
<dbReference type="Gene3D" id="3.40.50.2300">
    <property type="match status" value="2"/>
</dbReference>
<proteinExistence type="predicted"/>
<dbReference type="InterPro" id="IPR036388">
    <property type="entry name" value="WH-like_DNA-bd_sf"/>
</dbReference>
<protein>
    <submittedName>
        <fullName evidence="6">GntR family transcriptional regulator</fullName>
    </submittedName>
</protein>
<evidence type="ECO:0000256" key="2">
    <source>
        <dbReference type="ARBA" id="ARBA00023015"/>
    </source>
</evidence>
<dbReference type="PANTHER" id="PTHR30146:SF95">
    <property type="entry name" value="RIBOSE OPERON REPRESSOR"/>
    <property type="match status" value="1"/>
</dbReference>
<dbReference type="Pfam" id="PF13377">
    <property type="entry name" value="Peripla_BP_3"/>
    <property type="match status" value="1"/>
</dbReference>
<dbReference type="GO" id="GO:0003700">
    <property type="term" value="F:DNA-binding transcription factor activity"/>
    <property type="evidence" value="ECO:0007669"/>
    <property type="project" value="InterPro"/>
</dbReference>
<dbReference type="AlphaFoldDB" id="A0A916ZB81"/>
<evidence type="ECO:0000256" key="4">
    <source>
        <dbReference type="ARBA" id="ARBA00023163"/>
    </source>
</evidence>
<dbReference type="EMBL" id="BMHP01000004">
    <property type="protein sequence ID" value="GGD85889.1"/>
    <property type="molecule type" value="Genomic_DNA"/>
</dbReference>
<dbReference type="SMART" id="SM00345">
    <property type="entry name" value="HTH_GNTR"/>
    <property type="match status" value="1"/>
</dbReference>
<dbReference type="CDD" id="cd06267">
    <property type="entry name" value="PBP1_LacI_sugar_binding-like"/>
    <property type="match status" value="1"/>
</dbReference>
<dbReference type="CDD" id="cd07377">
    <property type="entry name" value="WHTH_GntR"/>
    <property type="match status" value="1"/>
</dbReference>
<dbReference type="SUPFAM" id="SSF53822">
    <property type="entry name" value="Periplasmic binding protein-like I"/>
    <property type="match status" value="1"/>
</dbReference>
<keyword evidence="2" id="KW-0805">Transcription regulation</keyword>
<name>A0A916ZB81_9BACL</name>
<dbReference type="Pfam" id="PF00392">
    <property type="entry name" value="GntR"/>
    <property type="match status" value="1"/>
</dbReference>
<dbReference type="PROSITE" id="PS50949">
    <property type="entry name" value="HTH_GNTR"/>
    <property type="match status" value="1"/>
</dbReference>
<feature type="domain" description="HTH gntR-type" evidence="5">
    <location>
        <begin position="1"/>
        <end position="69"/>
    </location>
</feature>
<dbReference type="InterPro" id="IPR028082">
    <property type="entry name" value="Peripla_BP_I"/>
</dbReference>
<dbReference type="InterPro" id="IPR046335">
    <property type="entry name" value="LacI/GalR-like_sensor"/>
</dbReference>
<reference evidence="6" key="1">
    <citation type="journal article" date="2014" name="Int. J. Syst. Evol. Microbiol.">
        <title>Complete genome sequence of Corynebacterium casei LMG S-19264T (=DSM 44701T), isolated from a smear-ripened cheese.</title>
        <authorList>
            <consortium name="US DOE Joint Genome Institute (JGI-PGF)"/>
            <person name="Walter F."/>
            <person name="Albersmeier A."/>
            <person name="Kalinowski J."/>
            <person name="Ruckert C."/>
        </authorList>
    </citation>
    <scope>NUCLEOTIDE SEQUENCE</scope>
    <source>
        <strain evidence="6">CGMCC 1.15178</strain>
    </source>
</reference>
<keyword evidence="4" id="KW-0804">Transcription</keyword>
<dbReference type="PRINTS" id="PR00035">
    <property type="entry name" value="HTHGNTR"/>
</dbReference>
<gene>
    <name evidence="6" type="primary">rliB</name>
    <name evidence="6" type="ORF">GCM10010911_50400</name>
</gene>
<dbReference type="PANTHER" id="PTHR30146">
    <property type="entry name" value="LACI-RELATED TRANSCRIPTIONAL REPRESSOR"/>
    <property type="match status" value="1"/>
</dbReference>
<evidence type="ECO:0000313" key="7">
    <source>
        <dbReference type="Proteomes" id="UP000612456"/>
    </source>
</evidence>
<reference evidence="6" key="2">
    <citation type="submission" date="2020-09" db="EMBL/GenBank/DDBJ databases">
        <authorList>
            <person name="Sun Q."/>
            <person name="Zhou Y."/>
        </authorList>
    </citation>
    <scope>NUCLEOTIDE SEQUENCE</scope>
    <source>
        <strain evidence="6">CGMCC 1.15178</strain>
    </source>
</reference>
<evidence type="ECO:0000259" key="5">
    <source>
        <dbReference type="PROSITE" id="PS50949"/>
    </source>
</evidence>